<reference evidence="2 3" key="1">
    <citation type="journal article" date="2015" name="Genome Announc.">
        <title>Complete Genome Sequence of Spiroplasma litorale TN-1T (DSM 21781), a Bacterium Isolated from a Green-Eyed Horsefly (Tabanus nigrovittatus).</title>
        <authorList>
            <person name="Lo W.S."/>
            <person name="Lai Y.C."/>
            <person name="Lien Y.W."/>
            <person name="Wang T.H."/>
            <person name="Kuo C.H."/>
        </authorList>
    </citation>
    <scope>NUCLEOTIDE SEQUENCE [LARGE SCALE GENOMIC DNA]</scope>
    <source>
        <strain evidence="2 3">TN-1</strain>
    </source>
</reference>
<evidence type="ECO:0000313" key="2">
    <source>
        <dbReference type="EMBL" id="AKX33726.1"/>
    </source>
</evidence>
<keyword evidence="1" id="KW-0812">Transmembrane</keyword>
<dbReference type="InterPro" id="IPR030949">
    <property type="entry name" value="ECF_S_folate_fam"/>
</dbReference>
<feature type="transmembrane region" description="Helical" evidence="1">
    <location>
        <begin position="76"/>
        <end position="96"/>
    </location>
</feature>
<dbReference type="Proteomes" id="UP000067476">
    <property type="component" value="Chromosome"/>
</dbReference>
<dbReference type="Gene3D" id="1.10.1760.20">
    <property type="match status" value="1"/>
</dbReference>
<name>A0A0K1W0K6_9MOLU</name>
<proteinExistence type="predicted"/>
<organism evidence="2 3">
    <name type="scientific">Spiroplasma litorale</name>
    <dbReference type="NCBI Taxonomy" id="216942"/>
    <lineage>
        <taxon>Bacteria</taxon>
        <taxon>Bacillati</taxon>
        <taxon>Mycoplasmatota</taxon>
        <taxon>Mollicutes</taxon>
        <taxon>Entomoplasmatales</taxon>
        <taxon>Spiroplasmataceae</taxon>
        <taxon>Spiroplasma</taxon>
    </lineage>
</organism>
<dbReference type="OrthoDB" id="400439at2"/>
<sequence length="237" mass="26522">MNWYLATNIIAALCLAALLLIALAMEKFTFKKISIKHIAVLSTLCAVSAVLTGLSYKLSELIFGGFNIRLALGDWIIFLVGMLFGPLCGVISGICTDTLMTILVPNSFGYHAGYMFCKALLGFGGALVFIFNNRKYILAKVIVIYSVFYIIQSLFFNQIWMMSWKGNAAWLDLAVKIIKLPISLSIYILFVYSSYKALQPLLSKWSVNEVWCYRDIAKEESKQSVDKKVNANESTKS</sequence>
<evidence type="ECO:0000256" key="1">
    <source>
        <dbReference type="SAM" id="Phobius"/>
    </source>
</evidence>
<protein>
    <recommendedName>
        <fullName evidence="4">Folate family ECF transporter S component</fullName>
    </recommendedName>
</protein>
<feature type="transmembrane region" description="Helical" evidence="1">
    <location>
        <begin position="137"/>
        <end position="156"/>
    </location>
</feature>
<dbReference type="NCBIfam" id="TIGR04518">
    <property type="entry name" value="ECF_S_folT_fam"/>
    <property type="match status" value="1"/>
</dbReference>
<feature type="transmembrane region" description="Helical" evidence="1">
    <location>
        <begin position="177"/>
        <end position="195"/>
    </location>
</feature>
<feature type="transmembrane region" description="Helical" evidence="1">
    <location>
        <begin position="37"/>
        <end position="56"/>
    </location>
</feature>
<dbReference type="KEGG" id="sll:SLITO_v1c00580"/>
<gene>
    <name evidence="2" type="ORF">SLITO_v1c00580</name>
</gene>
<evidence type="ECO:0000313" key="3">
    <source>
        <dbReference type="Proteomes" id="UP000067476"/>
    </source>
</evidence>
<feature type="transmembrane region" description="Helical" evidence="1">
    <location>
        <begin position="6"/>
        <end position="25"/>
    </location>
</feature>
<dbReference type="AlphaFoldDB" id="A0A0K1W0K6"/>
<keyword evidence="3" id="KW-1185">Reference proteome</keyword>
<dbReference type="PATRIC" id="fig|216942.3.peg.58"/>
<evidence type="ECO:0008006" key="4">
    <source>
        <dbReference type="Google" id="ProtNLM"/>
    </source>
</evidence>
<dbReference type="RefSeq" id="WP_075057827.1">
    <property type="nucleotide sequence ID" value="NZ_CP012357.1"/>
</dbReference>
<feature type="transmembrane region" description="Helical" evidence="1">
    <location>
        <begin position="108"/>
        <end position="131"/>
    </location>
</feature>
<keyword evidence="1" id="KW-1133">Transmembrane helix</keyword>
<dbReference type="EMBL" id="CP012357">
    <property type="protein sequence ID" value="AKX33726.1"/>
    <property type="molecule type" value="Genomic_DNA"/>
</dbReference>
<accession>A0A0K1W0K6</accession>
<dbReference type="STRING" id="216942.SLITO_v1c00580"/>
<keyword evidence="1" id="KW-0472">Membrane</keyword>